<dbReference type="GO" id="GO:0003723">
    <property type="term" value="F:RNA binding"/>
    <property type="evidence" value="ECO:0007669"/>
    <property type="project" value="UniProtKB-KW"/>
</dbReference>
<dbReference type="SUPFAM" id="SSF55174">
    <property type="entry name" value="Alpha-L RNA-binding motif"/>
    <property type="match status" value="1"/>
</dbReference>
<evidence type="ECO:0000256" key="1">
    <source>
        <dbReference type="ARBA" id="ARBA00008348"/>
    </source>
</evidence>
<gene>
    <name evidence="8" type="primary">rluB</name>
    <name evidence="8" type="ORF">MELA_00225</name>
</gene>
<feature type="domain" description="Pseudouridine synthase RsuA/RluA-like" evidence="6">
    <location>
        <begin position="52"/>
        <end position="184"/>
    </location>
</feature>
<dbReference type="NCBIfam" id="TIGR00093">
    <property type="entry name" value="pseudouridine synthase"/>
    <property type="match status" value="1"/>
</dbReference>
<sequence>MGSRRSCETLILEGRVRVNGRIAAELGTKVVPDRDKVTCDGKPATPSHDLVYLMLHKPAGVLTSLSDPRERPVIRDLLPARGLPRLFPVGRLDYQTEGLVLLTNDGALAHGLMHPSFEVEKEYLAKVRGCPTPDDLTRLKAGVVSDGERLRATQAEMVRSGLGSAWLKLIVHQGRYHEIRRLCDAIGHPVLELRRVRLGPLVLGKLPKGTWRRLTPVELTGIRRACLGAARRQAAGRSHTPVADSRPKGMKIRTASPASSPRPRGARGERPSSVTPRPAFGGRAQAGRSLRNSARRPKRER</sequence>
<dbReference type="Gene3D" id="3.30.70.580">
    <property type="entry name" value="Pseudouridine synthase I, catalytic domain, N-terminal subdomain"/>
    <property type="match status" value="1"/>
</dbReference>
<evidence type="ECO:0000259" key="6">
    <source>
        <dbReference type="Pfam" id="PF00849"/>
    </source>
</evidence>
<keyword evidence="9" id="KW-1185">Reference proteome</keyword>
<dbReference type="EC" id="5.4.99.-" evidence="4"/>
<dbReference type="SUPFAM" id="SSF55120">
    <property type="entry name" value="Pseudouridine synthase"/>
    <property type="match status" value="1"/>
</dbReference>
<dbReference type="PROSITE" id="PS01149">
    <property type="entry name" value="PSI_RSU"/>
    <property type="match status" value="1"/>
</dbReference>
<dbReference type="PANTHER" id="PTHR47683:SF2">
    <property type="entry name" value="RNA-BINDING S4 DOMAIN-CONTAINING PROTEIN"/>
    <property type="match status" value="1"/>
</dbReference>
<proteinExistence type="inferred from homology"/>
<protein>
    <recommendedName>
        <fullName evidence="4">Pseudouridine synthase</fullName>
        <ecNumber evidence="4">5.4.99.-</ecNumber>
    </recommendedName>
</protein>
<dbReference type="Pfam" id="PF01479">
    <property type="entry name" value="S4"/>
    <property type="match status" value="1"/>
</dbReference>
<dbReference type="InterPro" id="IPR036986">
    <property type="entry name" value="S4_RNA-bd_sf"/>
</dbReference>
<dbReference type="GO" id="GO:0120159">
    <property type="term" value="F:rRNA pseudouridine synthase activity"/>
    <property type="evidence" value="ECO:0007669"/>
    <property type="project" value="UniProtKB-ARBA"/>
</dbReference>
<dbReference type="PANTHER" id="PTHR47683">
    <property type="entry name" value="PSEUDOURIDINE SYNTHASE FAMILY PROTEIN-RELATED"/>
    <property type="match status" value="1"/>
</dbReference>
<dbReference type="CDD" id="cd02870">
    <property type="entry name" value="PseudoU_synth_RsuA_like"/>
    <property type="match status" value="1"/>
</dbReference>
<evidence type="ECO:0000313" key="8">
    <source>
        <dbReference type="EMBL" id="VUZ83867.1"/>
    </source>
</evidence>
<keyword evidence="3" id="KW-0694">RNA-binding</keyword>
<dbReference type="Pfam" id="PF00849">
    <property type="entry name" value="PseudoU_synth_2"/>
    <property type="match status" value="1"/>
</dbReference>
<dbReference type="GO" id="GO:0000455">
    <property type="term" value="P:enzyme-directed rRNA pseudouridine synthesis"/>
    <property type="evidence" value="ECO:0007669"/>
    <property type="project" value="UniProtKB-ARBA"/>
</dbReference>
<dbReference type="InterPro" id="IPR006145">
    <property type="entry name" value="PsdUridine_synth_RsuA/RluA"/>
</dbReference>
<dbReference type="InterPro" id="IPR002942">
    <property type="entry name" value="S4_RNA-bd"/>
</dbReference>
<feature type="region of interest" description="Disordered" evidence="5">
    <location>
        <begin position="230"/>
        <end position="301"/>
    </location>
</feature>
<dbReference type="PROSITE" id="PS50889">
    <property type="entry name" value="S4"/>
    <property type="match status" value="1"/>
</dbReference>
<reference evidence="8 9" key="1">
    <citation type="submission" date="2019-07" db="EMBL/GenBank/DDBJ databases">
        <authorList>
            <person name="Cremers G."/>
        </authorList>
    </citation>
    <scope>NUCLEOTIDE SEQUENCE [LARGE SCALE GENOMIC DNA]</scope>
</reference>
<name>A0A564ZG64_9BACT</name>
<dbReference type="InterPro" id="IPR050343">
    <property type="entry name" value="RsuA_PseudoU_synthase"/>
</dbReference>
<dbReference type="InterPro" id="IPR000748">
    <property type="entry name" value="PsdUridine_synth_RsuA/RluB/E/F"/>
</dbReference>
<evidence type="ECO:0000259" key="7">
    <source>
        <dbReference type="Pfam" id="PF01479"/>
    </source>
</evidence>
<dbReference type="AlphaFoldDB" id="A0A564ZG64"/>
<keyword evidence="2 4" id="KW-0413">Isomerase</keyword>
<dbReference type="Gene3D" id="3.10.290.10">
    <property type="entry name" value="RNA-binding S4 domain"/>
    <property type="match status" value="1"/>
</dbReference>
<evidence type="ECO:0000256" key="5">
    <source>
        <dbReference type="SAM" id="MobiDB-lite"/>
    </source>
</evidence>
<dbReference type="CDD" id="cd00165">
    <property type="entry name" value="S4"/>
    <property type="match status" value="1"/>
</dbReference>
<accession>A0A564ZG64</accession>
<organism evidence="8 9">
    <name type="scientific">Candidatus Methylomirabilis lanthanidiphila</name>
    <dbReference type="NCBI Taxonomy" id="2211376"/>
    <lineage>
        <taxon>Bacteria</taxon>
        <taxon>Candidatus Methylomirabilota</taxon>
        <taxon>Candidatus Methylomirabilia</taxon>
        <taxon>Candidatus Methylomirabilales</taxon>
        <taxon>Candidatus Methylomirabilaceae</taxon>
        <taxon>Candidatus Methylomirabilis</taxon>
    </lineage>
</organism>
<dbReference type="InterPro" id="IPR042092">
    <property type="entry name" value="PsdUridine_s_RsuA/RluB/E/F_cat"/>
</dbReference>
<dbReference type="InterPro" id="IPR020103">
    <property type="entry name" value="PsdUridine_synth_cat_dom_sf"/>
</dbReference>
<dbReference type="InterPro" id="IPR020094">
    <property type="entry name" value="TruA/RsuA/RluB/E/F_N"/>
</dbReference>
<evidence type="ECO:0000313" key="9">
    <source>
        <dbReference type="Proteomes" id="UP000334340"/>
    </source>
</evidence>
<dbReference type="Proteomes" id="UP000334340">
    <property type="component" value="Unassembled WGS sequence"/>
</dbReference>
<evidence type="ECO:0000256" key="3">
    <source>
        <dbReference type="PROSITE-ProRule" id="PRU00182"/>
    </source>
</evidence>
<evidence type="ECO:0000256" key="2">
    <source>
        <dbReference type="ARBA" id="ARBA00023235"/>
    </source>
</evidence>
<feature type="domain" description="RNA-binding S4" evidence="7">
    <location>
        <begin position="3"/>
        <end position="32"/>
    </location>
</feature>
<dbReference type="InterPro" id="IPR018496">
    <property type="entry name" value="PsdUridine_synth_RsuA/RluB_CS"/>
</dbReference>
<dbReference type="EMBL" id="CABIKM010000003">
    <property type="protein sequence ID" value="VUZ83867.1"/>
    <property type="molecule type" value="Genomic_DNA"/>
</dbReference>
<dbReference type="Gene3D" id="3.30.70.1560">
    <property type="entry name" value="Alpha-L RNA-binding motif"/>
    <property type="match status" value="1"/>
</dbReference>
<comment type="similarity">
    <text evidence="1 4">Belongs to the pseudouridine synthase RsuA family.</text>
</comment>
<evidence type="ECO:0000256" key="4">
    <source>
        <dbReference type="RuleBase" id="RU003887"/>
    </source>
</evidence>